<organism evidence="7">
    <name type="scientific">Ooceraea biroi</name>
    <name type="common">Clonal raider ant</name>
    <name type="synonym">Cerapachys biroi</name>
    <dbReference type="NCBI Taxonomy" id="2015173"/>
    <lineage>
        <taxon>Eukaryota</taxon>
        <taxon>Metazoa</taxon>
        <taxon>Ecdysozoa</taxon>
        <taxon>Arthropoda</taxon>
        <taxon>Hexapoda</taxon>
        <taxon>Insecta</taxon>
        <taxon>Pterygota</taxon>
        <taxon>Neoptera</taxon>
        <taxon>Endopterygota</taxon>
        <taxon>Hymenoptera</taxon>
        <taxon>Apocrita</taxon>
        <taxon>Aculeata</taxon>
        <taxon>Formicoidea</taxon>
        <taxon>Formicidae</taxon>
        <taxon>Dorylinae</taxon>
        <taxon>Ooceraea</taxon>
    </lineage>
</organism>
<evidence type="ECO:0000256" key="3">
    <source>
        <dbReference type="ARBA" id="ARBA00022833"/>
    </source>
</evidence>
<dbReference type="PANTHER" id="PTHR46927">
    <property type="entry name" value="AGAP005574-PA"/>
    <property type="match status" value="1"/>
</dbReference>
<comment type="caution">
    <text evidence="7">The sequence shown here is derived from an EMBL/GenBank/DDBJ whole genome shotgun (WGS) entry which is preliminary data.</text>
</comment>
<evidence type="ECO:0000256" key="5">
    <source>
        <dbReference type="PROSITE-ProRule" id="PRU00309"/>
    </source>
</evidence>
<protein>
    <recommendedName>
        <fullName evidence="6">THAP-type domain-containing protein</fullName>
    </recommendedName>
</protein>
<dbReference type="GO" id="GO:0003677">
    <property type="term" value="F:DNA binding"/>
    <property type="evidence" value="ECO:0007669"/>
    <property type="project" value="UniProtKB-UniRule"/>
</dbReference>
<evidence type="ECO:0000256" key="2">
    <source>
        <dbReference type="ARBA" id="ARBA00022771"/>
    </source>
</evidence>
<keyword evidence="3" id="KW-0862">Zinc</keyword>
<dbReference type="GO" id="GO:0008270">
    <property type="term" value="F:zinc ion binding"/>
    <property type="evidence" value="ECO:0007669"/>
    <property type="project" value="UniProtKB-KW"/>
</dbReference>
<evidence type="ECO:0000259" key="6">
    <source>
        <dbReference type="PROSITE" id="PS50950"/>
    </source>
</evidence>
<reference evidence="7" key="1">
    <citation type="journal article" date="2018" name="Genome Res.">
        <title>The genomic architecture and molecular evolution of ant odorant receptors.</title>
        <authorList>
            <person name="McKenzie S.K."/>
            <person name="Kronauer D.J.C."/>
        </authorList>
    </citation>
    <scope>NUCLEOTIDE SEQUENCE [LARGE SCALE GENOMIC DNA]</scope>
    <source>
        <strain evidence="7">Clonal line C1</strain>
    </source>
</reference>
<gene>
    <name evidence="7" type="ORF">DMN91_005396</name>
</gene>
<dbReference type="PANTHER" id="PTHR46927:SF3">
    <property type="entry name" value="THAP-TYPE DOMAIN-CONTAINING PROTEIN"/>
    <property type="match status" value="1"/>
</dbReference>
<dbReference type="OrthoDB" id="7616196at2759"/>
<dbReference type="Gene3D" id="6.20.210.20">
    <property type="entry name" value="THAP domain"/>
    <property type="match status" value="1"/>
</dbReference>
<accession>A0A3L8DTM9</accession>
<sequence>MTYCVVSGCNNRINTQRKNWQQRMKENNDPKISFHLIPKDVIRRDKWLEAIYLKNWHPNKTAAVCSEHFKEEDYKPHLTLRKLKEDAVPYLSTKIQSLYGGLEKANQKPESISIAQDPEDIEVDKETSTCNVRSIGIQNTPTVKHESTYISPRRNFNSPSKVRLRKIHAQEIKLLKRKLYDATYNKKKSRKVIHTLKTVLKELRKRNFITTN</sequence>
<feature type="domain" description="THAP-type" evidence="6">
    <location>
        <begin position="1"/>
        <end position="92"/>
    </location>
</feature>
<dbReference type="InterPro" id="IPR052224">
    <property type="entry name" value="THAP_domain_protein"/>
</dbReference>
<evidence type="ECO:0000256" key="1">
    <source>
        <dbReference type="ARBA" id="ARBA00022723"/>
    </source>
</evidence>
<dbReference type="AlphaFoldDB" id="A0A3L8DTM9"/>
<reference evidence="7" key="2">
    <citation type="submission" date="2018-07" db="EMBL/GenBank/DDBJ databases">
        <authorList>
            <person name="Mckenzie S.K."/>
            <person name="Kronauer D.J.C."/>
        </authorList>
    </citation>
    <scope>NUCLEOTIDE SEQUENCE</scope>
    <source>
        <strain evidence="7">Clonal line C1</strain>
    </source>
</reference>
<dbReference type="InterPro" id="IPR038441">
    <property type="entry name" value="THAP_Znf_sf"/>
</dbReference>
<dbReference type="Pfam" id="PF05485">
    <property type="entry name" value="THAP"/>
    <property type="match status" value="1"/>
</dbReference>
<keyword evidence="1" id="KW-0479">Metal-binding</keyword>
<dbReference type="PROSITE" id="PS50950">
    <property type="entry name" value="ZF_THAP"/>
    <property type="match status" value="1"/>
</dbReference>
<dbReference type="SUPFAM" id="SSF57716">
    <property type="entry name" value="Glucocorticoid receptor-like (DNA-binding domain)"/>
    <property type="match status" value="1"/>
</dbReference>
<dbReference type="InterPro" id="IPR006612">
    <property type="entry name" value="THAP_Znf"/>
</dbReference>
<evidence type="ECO:0000256" key="4">
    <source>
        <dbReference type="ARBA" id="ARBA00023125"/>
    </source>
</evidence>
<dbReference type="EMBL" id="QOIP01000005">
    <property type="protein sequence ID" value="RLU23118.1"/>
    <property type="molecule type" value="Genomic_DNA"/>
</dbReference>
<evidence type="ECO:0000313" key="7">
    <source>
        <dbReference type="EMBL" id="RLU23118.1"/>
    </source>
</evidence>
<dbReference type="SMART" id="SM00980">
    <property type="entry name" value="THAP"/>
    <property type="match status" value="1"/>
</dbReference>
<proteinExistence type="predicted"/>
<name>A0A3L8DTM9_OOCBI</name>
<keyword evidence="2 5" id="KW-0863">Zinc-finger</keyword>
<dbReference type="Proteomes" id="UP000279307">
    <property type="component" value="Chromosome 5"/>
</dbReference>
<keyword evidence="4 5" id="KW-0238">DNA-binding</keyword>